<evidence type="ECO:0000313" key="3">
    <source>
        <dbReference type="EMBL" id="KAL5102995.1"/>
    </source>
</evidence>
<dbReference type="PROSITE" id="PS50132">
    <property type="entry name" value="RGS"/>
    <property type="match status" value="1"/>
</dbReference>
<dbReference type="PRINTS" id="PR01301">
    <property type="entry name" value="RGSPROTEIN"/>
</dbReference>
<dbReference type="PANTHER" id="PTHR10845:SF192">
    <property type="entry name" value="DOUBLE HIT, ISOFORM B"/>
    <property type="match status" value="1"/>
</dbReference>
<organism evidence="3 4">
    <name type="scientific">Taenia crassiceps</name>
    <dbReference type="NCBI Taxonomy" id="6207"/>
    <lineage>
        <taxon>Eukaryota</taxon>
        <taxon>Metazoa</taxon>
        <taxon>Spiralia</taxon>
        <taxon>Lophotrochozoa</taxon>
        <taxon>Platyhelminthes</taxon>
        <taxon>Cestoda</taxon>
        <taxon>Eucestoda</taxon>
        <taxon>Cyclophyllidea</taxon>
        <taxon>Taeniidae</taxon>
        <taxon>Taenia</taxon>
    </lineage>
</organism>
<evidence type="ECO:0000256" key="1">
    <source>
        <dbReference type="SAM" id="MobiDB-lite"/>
    </source>
</evidence>
<evidence type="ECO:0000313" key="4">
    <source>
        <dbReference type="Proteomes" id="UP001651158"/>
    </source>
</evidence>
<dbReference type="InterPro" id="IPR036305">
    <property type="entry name" value="RGS_sf"/>
</dbReference>
<dbReference type="Proteomes" id="UP001651158">
    <property type="component" value="Unassembled WGS sequence"/>
</dbReference>
<gene>
    <name evidence="3" type="ORF">TcWFU_008508</name>
</gene>
<dbReference type="InterPro" id="IPR024066">
    <property type="entry name" value="RGS_subdom1/3"/>
</dbReference>
<dbReference type="EMBL" id="JAKROA010000022">
    <property type="protein sequence ID" value="KAL5102995.1"/>
    <property type="molecule type" value="Genomic_DNA"/>
</dbReference>
<feature type="compositionally biased region" description="Polar residues" evidence="1">
    <location>
        <begin position="382"/>
        <end position="391"/>
    </location>
</feature>
<evidence type="ECO:0000259" key="2">
    <source>
        <dbReference type="PROSITE" id="PS50132"/>
    </source>
</evidence>
<feature type="region of interest" description="Disordered" evidence="1">
    <location>
        <begin position="380"/>
        <end position="415"/>
    </location>
</feature>
<protein>
    <submittedName>
        <fullName evidence="3">Regulator of G-protein signaling 20</fullName>
    </submittedName>
</protein>
<dbReference type="InterPro" id="IPR016137">
    <property type="entry name" value="RGS"/>
</dbReference>
<keyword evidence="4" id="KW-1185">Reference proteome</keyword>
<dbReference type="Gene3D" id="1.10.167.10">
    <property type="entry name" value="Regulator of G-protein Signalling 4, domain 2"/>
    <property type="match status" value="1"/>
</dbReference>
<dbReference type="SMART" id="SM00315">
    <property type="entry name" value="RGS"/>
    <property type="match status" value="1"/>
</dbReference>
<sequence length="667" mass="72950">MEGRLSVLPLQHSLPSFTVCLTNTHEEELQSPLSSPSCPILKAITARNITPSTCMHSNSSSHQPIRSTLTLHSTPLHPPPHHHLTIYGVCVHTATPLHRSTTTPQHPHHISASAQRHPIGDVFASSSTATTTTTTTTTDHPAGHSTVLLIFDVAIRPSFQFLGGSEVLMASGPLVFIHPAIEEAPTNSTSSGHNKSEGVVLRRMGDDYFCWNTPTASNQSKQQATASSTWDLSADHLLSADWFNSPRGHSDPNLQKNPSSCFSAELTFNNCMCNSSANSSSTIGPTSCSPTPPSTGTTTMAPNGHWVLPWQPGQRPSQGFNNEEDFFNSSSFFANVDSTTTTIVNNRGGFFPPPPVPTAPPPPSTRLTANLFEGAPFLRQVSGKTPPSTTCLPGGNGSSSTSTTAAGNRVTSTNSVQAAVFPRRDGTISQLNRRSSATECVNKPVRPSSDTNVISLTDNPGAPMLKTDSTLSLDTDARTRACCFCWCCCCSCSCVRVRPPLETSKRSTHSLDDPHRTETQLLELRTTYEDILSWSESFDTLMKCFTSPDGTVAQKAFREFLRSEYSEENILFWLACEELKQETKPEAVEEKARLIYEDYISILSPREVSLDSRVREMINTNMTQPTPHTFDEAQLQIYTLMQRDSYPRFLNSRIYKDLLAMTKGDSS</sequence>
<name>A0ABR4Q022_9CEST</name>
<feature type="domain" description="RGS" evidence="2">
    <location>
        <begin position="557"/>
        <end position="659"/>
    </location>
</feature>
<proteinExistence type="predicted"/>
<dbReference type="Gene3D" id="1.10.196.10">
    <property type="match status" value="1"/>
</dbReference>
<dbReference type="SUPFAM" id="SSF48097">
    <property type="entry name" value="Regulator of G-protein signaling, RGS"/>
    <property type="match status" value="1"/>
</dbReference>
<feature type="compositionally biased region" description="Low complexity" evidence="1">
    <location>
        <begin position="398"/>
        <end position="408"/>
    </location>
</feature>
<comment type="caution">
    <text evidence="3">The sequence shown here is derived from an EMBL/GenBank/DDBJ whole genome shotgun (WGS) entry which is preliminary data.</text>
</comment>
<dbReference type="Pfam" id="PF00615">
    <property type="entry name" value="RGS"/>
    <property type="match status" value="1"/>
</dbReference>
<dbReference type="InterPro" id="IPR044926">
    <property type="entry name" value="RGS_subdomain_2"/>
</dbReference>
<feature type="region of interest" description="Disordered" evidence="1">
    <location>
        <begin position="432"/>
        <end position="457"/>
    </location>
</feature>
<dbReference type="CDD" id="cd08718">
    <property type="entry name" value="RGS_RZ-like"/>
    <property type="match status" value="1"/>
</dbReference>
<feature type="compositionally biased region" description="Polar residues" evidence="1">
    <location>
        <begin position="448"/>
        <end position="457"/>
    </location>
</feature>
<accession>A0ABR4Q022</accession>
<dbReference type="PANTHER" id="PTHR10845">
    <property type="entry name" value="REGULATOR OF G PROTEIN SIGNALING"/>
    <property type="match status" value="1"/>
</dbReference>
<reference evidence="3 4" key="1">
    <citation type="journal article" date="2022" name="Front. Cell. Infect. Microbiol.">
        <title>The Genomes of Two Strains of Taenia crassiceps the Animal Model for the Study of Human Cysticercosis.</title>
        <authorList>
            <person name="Bobes R.J."/>
            <person name="Estrada K."/>
            <person name="Rios-Valencia D.G."/>
            <person name="Calderon-Gallegos A."/>
            <person name="de la Torre P."/>
            <person name="Carrero J.C."/>
            <person name="Sanchez-Flores A."/>
            <person name="Laclette J.P."/>
        </authorList>
    </citation>
    <scope>NUCLEOTIDE SEQUENCE [LARGE SCALE GENOMIC DNA]</scope>
    <source>
        <strain evidence="3">WFUcys</strain>
    </source>
</reference>